<proteinExistence type="inferred from homology"/>
<accession>A0A382RDE8</accession>
<evidence type="ECO:0000313" key="3">
    <source>
        <dbReference type="EMBL" id="SVC95734.1"/>
    </source>
</evidence>
<dbReference type="InterPro" id="IPR052350">
    <property type="entry name" value="Metallo-dep_Lactonases"/>
</dbReference>
<dbReference type="Pfam" id="PF04909">
    <property type="entry name" value="Amidohydro_2"/>
    <property type="match status" value="1"/>
</dbReference>
<dbReference type="InterPro" id="IPR032466">
    <property type="entry name" value="Metal_Hydrolase"/>
</dbReference>
<dbReference type="AlphaFoldDB" id="A0A382RDE8"/>
<sequence length="271" mass="31548">MKIIDAHHHTWNRTVFPYSWMDDPHPVGDISDFKKNYLIEDLLEDAKDLELIKSVHIQCGGGKDSPVEESKWLQSLADGENSKGFPHGIVAYSDFLDPNAEKEIEMHCEYKNTRGIRYLLNFDPENKINCFAHKEVLTDSTFKSNYALLEKYNLSFDMHLWWTQYVHANNLIKSYPNILSIINHAGTPRKRDSEYLSNWRNGLKLLAENSNTVIKISGLGMFDQQWTTESIRPLVMDCIEIFGVDRSFFSTNFPVDKLFSSYKKVWDAYFE</sequence>
<organism evidence="3">
    <name type="scientific">marine metagenome</name>
    <dbReference type="NCBI Taxonomy" id="408172"/>
    <lineage>
        <taxon>unclassified sequences</taxon>
        <taxon>metagenomes</taxon>
        <taxon>ecological metagenomes</taxon>
    </lineage>
</organism>
<dbReference type="PANTHER" id="PTHR43569">
    <property type="entry name" value="AMIDOHYDROLASE"/>
    <property type="match status" value="1"/>
</dbReference>
<gene>
    <name evidence="3" type="ORF">METZ01_LOCUS348588</name>
</gene>
<dbReference type="Gene3D" id="3.20.20.140">
    <property type="entry name" value="Metal-dependent hydrolases"/>
    <property type="match status" value="1"/>
</dbReference>
<dbReference type="InterPro" id="IPR006680">
    <property type="entry name" value="Amidohydro-rel"/>
</dbReference>
<dbReference type="SUPFAM" id="SSF51556">
    <property type="entry name" value="Metallo-dependent hydrolases"/>
    <property type="match status" value="1"/>
</dbReference>
<protein>
    <recommendedName>
        <fullName evidence="2">Amidohydrolase-related domain-containing protein</fullName>
    </recommendedName>
</protein>
<comment type="similarity">
    <text evidence="1">Belongs to the metallo-dependent hydrolases superfamily.</text>
</comment>
<feature type="non-terminal residue" evidence="3">
    <location>
        <position position="271"/>
    </location>
</feature>
<dbReference type="EMBL" id="UINC01120932">
    <property type="protein sequence ID" value="SVC95734.1"/>
    <property type="molecule type" value="Genomic_DNA"/>
</dbReference>
<name>A0A382RDE8_9ZZZZ</name>
<dbReference type="GO" id="GO:0016787">
    <property type="term" value="F:hydrolase activity"/>
    <property type="evidence" value="ECO:0007669"/>
    <property type="project" value="InterPro"/>
</dbReference>
<dbReference type="PANTHER" id="PTHR43569:SF1">
    <property type="entry name" value="BLL3371 PROTEIN"/>
    <property type="match status" value="1"/>
</dbReference>
<evidence type="ECO:0000256" key="1">
    <source>
        <dbReference type="ARBA" id="ARBA00038310"/>
    </source>
</evidence>
<feature type="domain" description="Amidohydrolase-related" evidence="2">
    <location>
        <begin position="4"/>
        <end position="269"/>
    </location>
</feature>
<reference evidence="3" key="1">
    <citation type="submission" date="2018-05" db="EMBL/GenBank/DDBJ databases">
        <authorList>
            <person name="Lanie J.A."/>
            <person name="Ng W.-L."/>
            <person name="Kazmierczak K.M."/>
            <person name="Andrzejewski T.M."/>
            <person name="Davidsen T.M."/>
            <person name="Wayne K.J."/>
            <person name="Tettelin H."/>
            <person name="Glass J.I."/>
            <person name="Rusch D."/>
            <person name="Podicherti R."/>
            <person name="Tsui H.-C.T."/>
            <person name="Winkler M.E."/>
        </authorList>
    </citation>
    <scope>NUCLEOTIDE SEQUENCE</scope>
</reference>
<evidence type="ECO:0000259" key="2">
    <source>
        <dbReference type="Pfam" id="PF04909"/>
    </source>
</evidence>